<proteinExistence type="predicted"/>
<dbReference type="AlphaFoldDB" id="A0A9P5BZT4"/>
<comment type="caution">
    <text evidence="3">The sequence shown here is derived from an EMBL/GenBank/DDBJ whole genome shotgun (WGS) entry which is preliminary data.</text>
</comment>
<dbReference type="Proteomes" id="UP000758155">
    <property type="component" value="Unassembled WGS sequence"/>
</dbReference>
<evidence type="ECO:0000256" key="1">
    <source>
        <dbReference type="SAM" id="MobiDB-lite"/>
    </source>
</evidence>
<reference evidence="3" key="1">
    <citation type="submission" date="2019-04" db="EMBL/GenBank/DDBJ databases">
        <title>Sequencing of skin fungus with MAO and IRED activity.</title>
        <authorList>
            <person name="Marsaioli A.J."/>
            <person name="Bonatto J.M.C."/>
            <person name="Reis Junior O."/>
        </authorList>
    </citation>
    <scope>NUCLEOTIDE SEQUENCE</scope>
    <source>
        <strain evidence="3">28M1</strain>
    </source>
</reference>
<keyword evidence="4" id="KW-1185">Reference proteome</keyword>
<dbReference type="InterPro" id="IPR019481">
    <property type="entry name" value="TFIIIC_triple_barrel"/>
</dbReference>
<evidence type="ECO:0000313" key="4">
    <source>
        <dbReference type="Proteomes" id="UP000758155"/>
    </source>
</evidence>
<dbReference type="Pfam" id="PF10419">
    <property type="entry name" value="TFIIIC_sub6"/>
    <property type="match status" value="1"/>
</dbReference>
<accession>A0A9P5BZT4</accession>
<name>A0A9P5BZT4_9PLEO</name>
<evidence type="ECO:0000259" key="2">
    <source>
        <dbReference type="Pfam" id="PF10419"/>
    </source>
</evidence>
<sequence>MSVPADDEWEYEYDETETEDFYVPIDLSNVPKGQKHVDSERRTGHPTLLKSRLRALNAQRGQQQDAPTAEDGSGNANGEEAATLGEAQIVGLHTANPLVMYNGQLLSLQWASTIGTDMFFAKPDADAESTAKPLRSLPNVDLLAMGSAKLIARVGRLRPRDDLFNGVSDAGAATTQITDTAQSQVNAEVVQESATTSTPSPTSFLAKLNAAKAKRGDSTRLAIARSEDGSRLVSEVARAAPHPGEVVAEEHGDVEMGGT</sequence>
<feature type="domain" description="Transcription factor TFIIIC triple barrel" evidence="2">
    <location>
        <begin position="16"/>
        <end position="153"/>
    </location>
</feature>
<gene>
    <name evidence="3" type="ORF">E8E12_005266</name>
</gene>
<protein>
    <recommendedName>
        <fullName evidence="2">Transcription factor TFIIIC triple barrel domain-containing protein</fullName>
    </recommendedName>
</protein>
<organism evidence="3 4">
    <name type="scientific">Didymella heteroderae</name>
    <dbReference type="NCBI Taxonomy" id="1769908"/>
    <lineage>
        <taxon>Eukaryota</taxon>
        <taxon>Fungi</taxon>
        <taxon>Dikarya</taxon>
        <taxon>Ascomycota</taxon>
        <taxon>Pezizomycotina</taxon>
        <taxon>Dothideomycetes</taxon>
        <taxon>Pleosporomycetidae</taxon>
        <taxon>Pleosporales</taxon>
        <taxon>Pleosporineae</taxon>
        <taxon>Didymellaceae</taxon>
        <taxon>Didymella</taxon>
    </lineage>
</organism>
<dbReference type="EMBL" id="SWKV01000049">
    <property type="protein sequence ID" value="KAF3036561.1"/>
    <property type="molecule type" value="Genomic_DNA"/>
</dbReference>
<dbReference type="OrthoDB" id="1877767at2759"/>
<dbReference type="Gene3D" id="2.60.40.4370">
    <property type="match status" value="1"/>
</dbReference>
<evidence type="ECO:0000313" key="3">
    <source>
        <dbReference type="EMBL" id="KAF3036561.1"/>
    </source>
</evidence>
<feature type="region of interest" description="Disordered" evidence="1">
    <location>
        <begin position="25"/>
        <end position="78"/>
    </location>
</feature>